<proteinExistence type="predicted"/>
<comment type="caution">
    <text evidence="3">The sequence shown here is derived from an EMBL/GenBank/DDBJ whole genome shotgun (WGS) entry which is preliminary data.</text>
</comment>
<dbReference type="Gene3D" id="2.30.30.100">
    <property type="match status" value="1"/>
</dbReference>
<dbReference type="Pfam" id="PF11095">
    <property type="entry name" value="Gemin7"/>
    <property type="match status" value="1"/>
</dbReference>
<evidence type="ECO:0000313" key="3">
    <source>
        <dbReference type="EMBL" id="NWU00337.1"/>
    </source>
</evidence>
<evidence type="ECO:0000313" key="4">
    <source>
        <dbReference type="Proteomes" id="UP000524542"/>
    </source>
</evidence>
<feature type="compositionally biased region" description="Basic and acidic residues" evidence="1">
    <location>
        <begin position="26"/>
        <end position="55"/>
    </location>
</feature>
<dbReference type="PANTHER" id="PTHR14679:SF1">
    <property type="entry name" value="GEM-ASSOCIATED PROTEIN 7"/>
    <property type="match status" value="1"/>
</dbReference>
<feature type="region of interest" description="Disordered" evidence="1">
    <location>
        <begin position="1"/>
        <end position="61"/>
    </location>
</feature>
<accession>A0A7K5T7L3</accession>
<dbReference type="PROSITE" id="PS51938">
    <property type="entry name" value="SUZ_C"/>
    <property type="match status" value="1"/>
</dbReference>
<dbReference type="PANTHER" id="PTHR14679">
    <property type="entry name" value="GEM-ASSOCIATED PROTEIN 7"/>
    <property type="match status" value="1"/>
</dbReference>
<reference evidence="3 4" key="1">
    <citation type="submission" date="2019-09" db="EMBL/GenBank/DDBJ databases">
        <title>Bird 10,000 Genomes (B10K) Project - Family phase.</title>
        <authorList>
            <person name="Zhang G."/>
        </authorList>
    </citation>
    <scope>NUCLEOTIDE SEQUENCE [LARGE SCALE GENOMIC DNA]</scope>
    <source>
        <strain evidence="3">B10K-DU-012-38</strain>
        <tissue evidence="3">Muscle</tissue>
    </source>
</reference>
<dbReference type="EMBL" id="VZRH01005693">
    <property type="protein sequence ID" value="NWU00337.1"/>
    <property type="molecule type" value="Genomic_DNA"/>
</dbReference>
<evidence type="ECO:0000256" key="1">
    <source>
        <dbReference type="SAM" id="MobiDB-lite"/>
    </source>
</evidence>
<organism evidence="3 4">
    <name type="scientific">Urocynchramus pylzowi</name>
    <dbReference type="NCBI Taxonomy" id="571890"/>
    <lineage>
        <taxon>Eukaryota</taxon>
        <taxon>Metazoa</taxon>
        <taxon>Chordata</taxon>
        <taxon>Craniata</taxon>
        <taxon>Vertebrata</taxon>
        <taxon>Euteleostomi</taxon>
        <taxon>Archelosauria</taxon>
        <taxon>Archosauria</taxon>
        <taxon>Dinosauria</taxon>
        <taxon>Saurischia</taxon>
        <taxon>Theropoda</taxon>
        <taxon>Coelurosauria</taxon>
        <taxon>Aves</taxon>
        <taxon>Neognathae</taxon>
        <taxon>Neoaves</taxon>
        <taxon>Telluraves</taxon>
        <taxon>Australaves</taxon>
        <taxon>Passeriformes</taxon>
        <taxon>Passeroidea</taxon>
        <taxon>Fringillidae</taxon>
        <taxon>Urocynchramus</taxon>
    </lineage>
</organism>
<feature type="non-terminal residue" evidence="3">
    <location>
        <position position="134"/>
    </location>
</feature>
<gene>
    <name evidence="3" type="primary">Gemin7</name>
    <name evidence="3" type="ORF">UROPYL_R14892</name>
</gene>
<dbReference type="Proteomes" id="UP000524542">
    <property type="component" value="Unassembled WGS sequence"/>
</dbReference>
<dbReference type="InterPro" id="IPR020338">
    <property type="entry name" value="SMN_gemin7"/>
</dbReference>
<dbReference type="InterPro" id="IPR024642">
    <property type="entry name" value="SUZ-C"/>
</dbReference>
<sequence length="134" mass="14668">MADPIPVPVGILRLPRGPDSSGSRGFSRDSRSGDNSRDRDKSRDPENSRDPDNSRDPAAVQGARAALRERFLRLLGLARGKRARFCLWNGLRLLADFSAADLQSGNFQVDSLRTPLGIQGSALLRCGDVLEFSF</sequence>
<dbReference type="GO" id="GO:0034719">
    <property type="term" value="C:SMN-Sm protein complex"/>
    <property type="evidence" value="ECO:0007669"/>
    <property type="project" value="InterPro"/>
</dbReference>
<evidence type="ECO:0000259" key="2">
    <source>
        <dbReference type="PROSITE" id="PS51938"/>
    </source>
</evidence>
<feature type="domain" description="SUZ-C" evidence="2">
    <location>
        <begin position="1"/>
        <end position="30"/>
    </location>
</feature>
<dbReference type="GO" id="GO:0000387">
    <property type="term" value="P:spliceosomal snRNP assembly"/>
    <property type="evidence" value="ECO:0007669"/>
    <property type="project" value="TreeGrafter"/>
</dbReference>
<protein>
    <submittedName>
        <fullName evidence="3">GEMI7 protein</fullName>
    </submittedName>
</protein>
<name>A0A7K5T7L3_9FRIN</name>
<feature type="non-terminal residue" evidence="3">
    <location>
        <position position="1"/>
    </location>
</feature>
<dbReference type="AlphaFoldDB" id="A0A7K5T7L3"/>
<feature type="compositionally biased region" description="Low complexity" evidence="1">
    <location>
        <begin position="13"/>
        <end position="25"/>
    </location>
</feature>
<keyword evidence="4" id="KW-1185">Reference proteome</keyword>